<dbReference type="EMBL" id="JARQWQ010000030">
    <property type="protein sequence ID" value="KAK2562216.1"/>
    <property type="molecule type" value="Genomic_DNA"/>
</dbReference>
<evidence type="ECO:0000256" key="11">
    <source>
        <dbReference type="ARBA" id="ARBA00029750"/>
    </source>
</evidence>
<keyword evidence="7" id="KW-0489">Methyltransferase</keyword>
<keyword evidence="15" id="KW-1185">Reference proteome</keyword>
<dbReference type="Gene3D" id="2.120.10.80">
    <property type="entry name" value="Kelch-type beta propeller"/>
    <property type="match status" value="2"/>
</dbReference>
<evidence type="ECO:0000256" key="8">
    <source>
        <dbReference type="ARBA" id="ARBA00022679"/>
    </source>
</evidence>
<evidence type="ECO:0000313" key="14">
    <source>
        <dbReference type="EMBL" id="KAK2562216.1"/>
    </source>
</evidence>
<dbReference type="GO" id="GO:0031591">
    <property type="term" value="P:wybutosine biosynthetic process"/>
    <property type="evidence" value="ECO:0007669"/>
    <property type="project" value="TreeGrafter"/>
</dbReference>
<dbReference type="EC" id="2.3.1.231" evidence="4"/>
<evidence type="ECO:0000256" key="12">
    <source>
        <dbReference type="ARBA" id="ARBA00030847"/>
    </source>
</evidence>
<sequence>MAADNIVFDERKAYEEKTDVQVQGTNDHATLSKLSTVRMGYFEDRFLPYFVSKKSRRAPVIHRSYYIRTKAIHFVVKGFLQSLKFRGSKKQIVSLGAGYDTLFFSLANQGLLKETKYFEVDFPEVVQKKTNLILKNQELAQVLGTVSSQNEHWLGGGINSEKYSLLGCNLKNCSALERCLLKCGLNTSSVTLLLSEVVLTYLNPPKSATDIIGWAALFFTSAMFVMFEQGESFSAYSGRPSLWHGSFPHPAKSNSTFYERGGWPLVNCPMLDFIYYETLSIEEKARVEGIEPFDEFELTDQPRLVDNKQCIIQPLSVLPSSDGVRRFGHTATSLSADMVLLVGGFGPHNNKHTRLDGAQLLHFVQGALWHCVDITTTSDIALGSRMFHTATRLSNEDVFIYGGRTSPSKPCEEAISLSLTTSIVSQATSPHTKDDSSSRSETDCKGSKCLANAVISEKSYTHSVVRCHGDIPEPRWRHTASCVVLPDGSENILVFGGRSSTQVAMGDCYLLHIKSQTWRKVCFGGDTAVPRHSHTACVWKDKVILAGGLDANLLALNIIQILDTQVSPMMLQTLNIDPQLMPRYSHTAHVVDDKLILVGGVTTSSSHTPGIVILNLESLTWNSFTLPAMSAPNTPLMLHNHGSVYWEDAQGIMVLGGGGNCFSFGTHFNEGPIMIKLLLFHSRKAGSTFWLCKKSSCVTLLKE</sequence>
<evidence type="ECO:0000256" key="7">
    <source>
        <dbReference type="ARBA" id="ARBA00022603"/>
    </source>
</evidence>
<dbReference type="Proteomes" id="UP001249851">
    <property type="component" value="Unassembled WGS sequence"/>
</dbReference>
<proteinExistence type="inferred from homology"/>
<evidence type="ECO:0000256" key="2">
    <source>
        <dbReference type="ARBA" id="ARBA00004797"/>
    </source>
</evidence>
<dbReference type="InterPro" id="IPR007213">
    <property type="entry name" value="Ppm1/Ppm2/Tcmp"/>
</dbReference>
<dbReference type="SUPFAM" id="SSF53335">
    <property type="entry name" value="S-adenosyl-L-methionine-dependent methyltransferases"/>
    <property type="match status" value="1"/>
</dbReference>
<dbReference type="InterPro" id="IPR029063">
    <property type="entry name" value="SAM-dependent_MTases_sf"/>
</dbReference>
<dbReference type="Pfam" id="PF04072">
    <property type="entry name" value="LCM"/>
    <property type="match status" value="1"/>
</dbReference>
<keyword evidence="8" id="KW-0808">Transferase</keyword>
<reference evidence="14" key="1">
    <citation type="journal article" date="2023" name="G3 (Bethesda)">
        <title>Whole genome assembly and annotation of the endangered Caribbean coral Acropora cervicornis.</title>
        <authorList>
            <person name="Selwyn J.D."/>
            <person name="Vollmer S.V."/>
        </authorList>
    </citation>
    <scope>NUCLEOTIDE SEQUENCE</scope>
    <source>
        <strain evidence="14">K2</strain>
    </source>
</reference>
<gene>
    <name evidence="14" type="ORF">P5673_014996</name>
</gene>
<evidence type="ECO:0000256" key="1">
    <source>
        <dbReference type="ARBA" id="ARBA00001806"/>
    </source>
</evidence>
<comment type="catalytic activity">
    <reaction evidence="1">
        <text>7-[(3S)-3-amino-3-carboxypropyl]wyosine(37) in tRNA(Phe) + S-adenosyl-L-methionine = 7-[(3S)-(3-amino-3-methoxycarbonyl)propyl]wyosine(37) in tRNA(Phe) + S-adenosyl-L-homocysteine</text>
        <dbReference type="Rhea" id="RHEA:36903"/>
        <dbReference type="Rhea" id="RHEA-COMP:10379"/>
        <dbReference type="Rhea" id="RHEA-COMP:11844"/>
        <dbReference type="ChEBI" id="CHEBI:57856"/>
        <dbReference type="ChEBI" id="CHEBI:59789"/>
        <dbReference type="ChEBI" id="CHEBI:73543"/>
        <dbReference type="ChEBI" id="CHEBI:74275"/>
        <dbReference type="EC" id="2.1.1.290"/>
    </reaction>
</comment>
<dbReference type="Gene3D" id="3.40.50.150">
    <property type="entry name" value="Vaccinia Virus protein VP39"/>
    <property type="match status" value="1"/>
</dbReference>
<keyword evidence="10" id="KW-0819">tRNA processing</keyword>
<dbReference type="EC" id="2.1.1.290" evidence="5"/>
<dbReference type="SUPFAM" id="SSF117281">
    <property type="entry name" value="Kelch motif"/>
    <property type="match status" value="2"/>
</dbReference>
<dbReference type="Pfam" id="PF24681">
    <property type="entry name" value="Kelch_KLHDC2_KLHL20_DRC7"/>
    <property type="match status" value="1"/>
</dbReference>
<protein>
    <recommendedName>
        <fullName evidence="6">tRNA wybutosine-synthesizing protein 4</fullName>
        <ecNumber evidence="5">2.1.1.290</ecNumber>
        <ecNumber evidence="4">2.3.1.231</ecNumber>
    </recommendedName>
    <alternativeName>
        <fullName evidence="12">tRNA(Phe) (7-(3-amino-3-(methoxycarbonyl)propyl)wyosine(37)-N)-methoxycarbonyltransferase</fullName>
    </alternativeName>
    <alternativeName>
        <fullName evidence="11">tRNA(Phe) (7-(3-amino-3-carboxypropyl)wyosine(37)-O)-methyltransferase</fullName>
    </alternativeName>
</protein>
<evidence type="ECO:0000256" key="9">
    <source>
        <dbReference type="ARBA" id="ARBA00022691"/>
    </source>
</evidence>
<dbReference type="PANTHER" id="PTHR46529:SF1">
    <property type="entry name" value="TRNA WYBUTOSINE-SYNTHESIZING PROTEIN 4"/>
    <property type="match status" value="1"/>
</dbReference>
<evidence type="ECO:0000256" key="6">
    <source>
        <dbReference type="ARBA" id="ARBA00018045"/>
    </source>
</evidence>
<reference evidence="14" key="2">
    <citation type="journal article" date="2023" name="Science">
        <title>Genomic signatures of disease resistance in endangered staghorn corals.</title>
        <authorList>
            <person name="Vollmer S.V."/>
            <person name="Selwyn J.D."/>
            <person name="Despard B.A."/>
            <person name="Roesel C.L."/>
        </authorList>
    </citation>
    <scope>NUCLEOTIDE SEQUENCE</scope>
    <source>
        <strain evidence="14">K2</strain>
    </source>
</reference>
<dbReference type="GO" id="GO:0030488">
    <property type="term" value="P:tRNA methylation"/>
    <property type="evidence" value="ECO:0007669"/>
    <property type="project" value="TreeGrafter"/>
</dbReference>
<accession>A0AAD9V5Q3</accession>
<keyword evidence="9" id="KW-0949">S-adenosyl-L-methionine</keyword>
<comment type="caution">
    <text evidence="14">The sequence shown here is derived from an EMBL/GenBank/DDBJ whole genome shotgun (WGS) entry which is preliminary data.</text>
</comment>
<organism evidence="14 15">
    <name type="scientific">Acropora cervicornis</name>
    <name type="common">Staghorn coral</name>
    <dbReference type="NCBI Taxonomy" id="6130"/>
    <lineage>
        <taxon>Eukaryota</taxon>
        <taxon>Metazoa</taxon>
        <taxon>Cnidaria</taxon>
        <taxon>Anthozoa</taxon>
        <taxon>Hexacorallia</taxon>
        <taxon>Scleractinia</taxon>
        <taxon>Astrocoeniina</taxon>
        <taxon>Acroporidae</taxon>
        <taxon>Acropora</taxon>
    </lineage>
</organism>
<comment type="pathway">
    <text evidence="2">tRNA modification; wybutosine-tRNA(Phe) biosynthesis.</text>
</comment>
<dbReference type="InterPro" id="IPR015915">
    <property type="entry name" value="Kelch-typ_b-propeller"/>
</dbReference>
<evidence type="ECO:0000256" key="3">
    <source>
        <dbReference type="ARBA" id="ARBA00010703"/>
    </source>
</evidence>
<evidence type="ECO:0000256" key="10">
    <source>
        <dbReference type="ARBA" id="ARBA00022694"/>
    </source>
</evidence>
<dbReference type="PANTHER" id="PTHR46529">
    <property type="entry name" value="TRNA WYBUTOSINE-SYNTHESIZING PROTEIN 4"/>
    <property type="match status" value="1"/>
</dbReference>
<comment type="catalytic activity">
    <reaction evidence="13">
        <text>7-[(3S)-(3-amino-3-methoxycarbonyl)propyl]wyosine(37) in tRNA(Phe) + S-adenosyl-L-methionine + CO2 = wybutosine(37) in tRNA(Phe) + S-adenosyl-L-homocysteine + 2 H(+)</text>
        <dbReference type="Rhea" id="RHEA:37119"/>
        <dbReference type="Rhea" id="RHEA-COMP:11844"/>
        <dbReference type="Rhea" id="RHEA-COMP:11847"/>
        <dbReference type="ChEBI" id="CHEBI:15378"/>
        <dbReference type="ChEBI" id="CHEBI:16526"/>
        <dbReference type="ChEBI" id="CHEBI:57856"/>
        <dbReference type="ChEBI" id="CHEBI:59789"/>
        <dbReference type="ChEBI" id="CHEBI:73544"/>
        <dbReference type="ChEBI" id="CHEBI:74275"/>
        <dbReference type="EC" id="2.3.1.231"/>
    </reaction>
</comment>
<comment type="similarity">
    <text evidence="3">Belongs to the methyltransferase superfamily. LCMT family.</text>
</comment>
<dbReference type="AlphaFoldDB" id="A0AAD9V5Q3"/>
<evidence type="ECO:0000256" key="5">
    <source>
        <dbReference type="ARBA" id="ARBA00012779"/>
    </source>
</evidence>
<evidence type="ECO:0000256" key="13">
    <source>
        <dbReference type="ARBA" id="ARBA00049250"/>
    </source>
</evidence>
<dbReference type="GO" id="GO:0008175">
    <property type="term" value="F:tRNA methyltransferase activity"/>
    <property type="evidence" value="ECO:0007669"/>
    <property type="project" value="TreeGrafter"/>
</dbReference>
<evidence type="ECO:0000313" key="15">
    <source>
        <dbReference type="Proteomes" id="UP001249851"/>
    </source>
</evidence>
<evidence type="ECO:0000256" key="4">
    <source>
        <dbReference type="ARBA" id="ARBA00012155"/>
    </source>
</evidence>
<name>A0AAD9V5Q3_ACRCE</name>